<dbReference type="Proteomes" id="UP001195965">
    <property type="component" value="Chromosome"/>
</dbReference>
<evidence type="ECO:0000313" key="2">
    <source>
        <dbReference type="Proteomes" id="UP001195965"/>
    </source>
</evidence>
<dbReference type="EMBL" id="CP127526">
    <property type="protein sequence ID" value="XRI74689.1"/>
    <property type="molecule type" value="Genomic_DNA"/>
</dbReference>
<sequence length="86" mass="9660">MIHWLFNTPAGSVVCVLLAVIFGLLLYFLPTLVAIAGHHPHPYWMFSLNIALAWTILGWAVLLAWSLIQHDTVTFDDGESDGYSKY</sequence>
<reference evidence="1 2" key="1">
    <citation type="journal article" date="2021" name="ISME J.">
        <title>Genomic evolution of the class Acidithiobacillia: deep-branching Proteobacteria living in extreme acidic conditions.</title>
        <authorList>
            <person name="Moya-Beltran A."/>
            <person name="Beard S."/>
            <person name="Rojas-Villalobos C."/>
            <person name="Issotta F."/>
            <person name="Gallardo Y."/>
            <person name="Ulloa R."/>
            <person name="Giaveno A."/>
            <person name="Degli Esposti M."/>
            <person name="Johnson D.B."/>
            <person name="Quatrini R."/>
        </authorList>
    </citation>
    <scope>NUCLEOTIDE SEQUENCE [LARGE SCALE GENOMIC DNA]</scope>
    <source>
        <strain evidence="1 2">GG1-14</strain>
    </source>
</reference>
<gene>
    <name evidence="1" type="ORF">HHS34_005705</name>
</gene>
<evidence type="ECO:0000313" key="1">
    <source>
        <dbReference type="EMBL" id="XRI74689.1"/>
    </source>
</evidence>
<protein>
    <submittedName>
        <fullName evidence="1">Superinfection immunity protein</fullName>
    </submittedName>
</protein>
<keyword evidence="2" id="KW-1185">Reference proteome</keyword>
<proteinExistence type="predicted"/>
<name>A0ACD5HII4_9PROT</name>
<organism evidence="1 2">
    <name type="scientific">Acidithiobacillus montserratensis</name>
    <dbReference type="NCBI Taxonomy" id="2729135"/>
    <lineage>
        <taxon>Bacteria</taxon>
        <taxon>Pseudomonadati</taxon>
        <taxon>Pseudomonadota</taxon>
        <taxon>Acidithiobacillia</taxon>
        <taxon>Acidithiobacillales</taxon>
        <taxon>Acidithiobacillaceae</taxon>
        <taxon>Acidithiobacillus</taxon>
    </lineage>
</organism>
<accession>A0ACD5HII4</accession>